<dbReference type="CDD" id="cd16432">
    <property type="entry name" value="CheB_Rec"/>
    <property type="match status" value="1"/>
</dbReference>
<dbReference type="EMBL" id="FWZX01000035">
    <property type="protein sequence ID" value="SMF76388.1"/>
    <property type="molecule type" value="Genomic_DNA"/>
</dbReference>
<evidence type="ECO:0000313" key="11">
    <source>
        <dbReference type="EMBL" id="SMF76388.1"/>
    </source>
</evidence>
<dbReference type="InterPro" id="IPR035909">
    <property type="entry name" value="CheB_C"/>
</dbReference>
<dbReference type="PANTHER" id="PTHR42872">
    <property type="entry name" value="PROTEIN-GLUTAMATE METHYLESTERASE/PROTEIN-GLUTAMINE GLUTAMINASE"/>
    <property type="match status" value="1"/>
</dbReference>
<dbReference type="SMART" id="SM00448">
    <property type="entry name" value="REC"/>
    <property type="match status" value="1"/>
</dbReference>
<dbReference type="Pfam" id="PF00072">
    <property type="entry name" value="Response_reg"/>
    <property type="match status" value="1"/>
</dbReference>
<keyword evidence="5 7" id="KW-0597">Phosphoprotein</keyword>
<reference evidence="11 12" key="1">
    <citation type="submission" date="2017-04" db="EMBL/GenBank/DDBJ databases">
        <authorList>
            <person name="Afonso C.L."/>
            <person name="Miller P.J."/>
            <person name="Scott M.A."/>
            <person name="Spackman E."/>
            <person name="Goraichik I."/>
            <person name="Dimitrov K.M."/>
            <person name="Suarez D.L."/>
            <person name="Swayne D.E."/>
        </authorList>
    </citation>
    <scope>NUCLEOTIDE SEQUENCE [LARGE SCALE GENOMIC DNA]</scope>
    <source>
        <strain evidence="11 12">USBA 355</strain>
    </source>
</reference>
<dbReference type="InterPro" id="IPR008248">
    <property type="entry name" value="CheB-like"/>
</dbReference>
<dbReference type="Gene3D" id="3.40.50.180">
    <property type="entry name" value="Methylesterase CheB, C-terminal domain"/>
    <property type="match status" value="1"/>
</dbReference>
<dbReference type="AlphaFoldDB" id="A0A1Y6CTR7"/>
<comment type="similarity">
    <text evidence="5">Belongs to the CheB family.</text>
</comment>
<evidence type="ECO:0000256" key="7">
    <source>
        <dbReference type="PROSITE-ProRule" id="PRU00169"/>
    </source>
</evidence>
<protein>
    <recommendedName>
        <fullName evidence="5">Protein-glutamate methylesterase/protein-glutamine glutaminase</fullName>
        <ecNumber evidence="5">3.1.1.61</ecNumber>
        <ecNumber evidence="5">3.5.1.44</ecNumber>
    </recommendedName>
</protein>
<dbReference type="RefSeq" id="WP_235017215.1">
    <property type="nucleotide sequence ID" value="NZ_FWZX01000035.1"/>
</dbReference>
<evidence type="ECO:0000256" key="8">
    <source>
        <dbReference type="SAM" id="MobiDB-lite"/>
    </source>
</evidence>
<evidence type="ECO:0000256" key="6">
    <source>
        <dbReference type="PROSITE-ProRule" id="PRU00050"/>
    </source>
</evidence>
<feature type="modified residue" description="4-aspartylphosphate" evidence="5 7">
    <location>
        <position position="61"/>
    </location>
</feature>
<comment type="domain">
    <text evidence="5">Contains a C-terminal catalytic domain, and an N-terminal region which modulates catalytic activity.</text>
</comment>
<evidence type="ECO:0000259" key="10">
    <source>
        <dbReference type="PROSITE" id="PS50122"/>
    </source>
</evidence>
<comment type="function">
    <text evidence="5">Involved in chemotaxis. Part of a chemotaxis signal transduction system that modulates chemotaxis in response to various stimuli. Catalyzes the demethylation of specific methylglutamate residues introduced into the chemoreceptors (methyl-accepting chemotaxis proteins or MCP) by CheR. Also mediates the irreversible deamidation of specific glutamine residues to glutamic acid.</text>
</comment>
<dbReference type="PIRSF" id="PIRSF000876">
    <property type="entry name" value="RR_chemtxs_CheB"/>
    <property type="match status" value="1"/>
</dbReference>
<evidence type="ECO:0000259" key="9">
    <source>
        <dbReference type="PROSITE" id="PS50110"/>
    </source>
</evidence>
<dbReference type="InterPro" id="IPR000673">
    <property type="entry name" value="Sig_transdc_resp-reg_Me-estase"/>
</dbReference>
<feature type="active site" evidence="5 6">
    <location>
        <position position="213"/>
    </location>
</feature>
<feature type="domain" description="CheB-type methylesterase" evidence="10">
    <location>
        <begin position="174"/>
        <end position="360"/>
    </location>
</feature>
<evidence type="ECO:0000256" key="2">
    <source>
        <dbReference type="ARBA" id="ARBA00022500"/>
    </source>
</evidence>
<gene>
    <name evidence="5" type="primary">cheB</name>
    <name evidence="11" type="ORF">SAMN05428998_13545</name>
</gene>
<feature type="active site" evidence="5 6">
    <location>
        <position position="309"/>
    </location>
</feature>
<feature type="active site" evidence="5 6">
    <location>
        <position position="186"/>
    </location>
</feature>
<dbReference type="EC" id="3.1.1.61" evidence="5"/>
<keyword evidence="12" id="KW-1185">Reference proteome</keyword>
<evidence type="ECO:0000256" key="4">
    <source>
        <dbReference type="ARBA" id="ARBA00048267"/>
    </source>
</evidence>
<dbReference type="PANTHER" id="PTHR42872:SF3">
    <property type="entry name" value="PROTEIN-GLUTAMATE METHYLESTERASE_PROTEIN-GLUTAMINE GLUTAMINASE 1"/>
    <property type="match status" value="1"/>
</dbReference>
<dbReference type="PROSITE" id="PS50110">
    <property type="entry name" value="RESPONSE_REGULATORY"/>
    <property type="match status" value="1"/>
</dbReference>
<dbReference type="CDD" id="cd17541">
    <property type="entry name" value="REC_CheB-like"/>
    <property type="match status" value="1"/>
</dbReference>
<keyword evidence="3 5" id="KW-0378">Hydrolase</keyword>
<sequence>MSANRDSAYRVMVVDDSAVIRGLLSRALEEDPEIAVVSSVANGQMAVSSIARSEVEVVVLDIEMPVMDGLTALPKLLEARPGVQVVMASTLTRKNADISLKAMRAGAADYVTKPSSSSELTSADSFKRELVAKVKALGANARRRLGPPKSAGPVRAAAVRPAPAPRQVTLRRPPMMGPRALAIGSSTGGPQALLKVLGELKGPLDIPIFITQHMPATFTTLLAEHIARVSGRPAREASEGETVMPGTIYVAPGDWHMRAEQSAGGVKLHVDQSPPENFCRPSVDPMLRSLVQIYGSRLLTVILTGMGSDGLKGCQAVVAAGGGVVAQDEASSVVWGMPGAVATNGLCYAVLPLDRIADHLKPLLARTAA</sequence>
<feature type="domain" description="Response regulatory" evidence="9">
    <location>
        <begin position="10"/>
        <end position="128"/>
    </location>
</feature>
<dbReference type="SUPFAM" id="SSF52172">
    <property type="entry name" value="CheY-like"/>
    <property type="match status" value="1"/>
</dbReference>
<dbReference type="NCBIfam" id="NF001965">
    <property type="entry name" value="PRK00742.1"/>
    <property type="match status" value="1"/>
</dbReference>
<name>A0A1Y6CTR7_9PROT</name>
<dbReference type="SUPFAM" id="SSF52738">
    <property type="entry name" value="Methylesterase CheB, C-terminal domain"/>
    <property type="match status" value="1"/>
</dbReference>
<comment type="catalytic activity">
    <reaction evidence="4 5">
        <text>[protein]-L-glutamate 5-O-methyl ester + H2O = L-glutamyl-[protein] + methanol + H(+)</text>
        <dbReference type="Rhea" id="RHEA:23236"/>
        <dbReference type="Rhea" id="RHEA-COMP:10208"/>
        <dbReference type="Rhea" id="RHEA-COMP:10311"/>
        <dbReference type="ChEBI" id="CHEBI:15377"/>
        <dbReference type="ChEBI" id="CHEBI:15378"/>
        <dbReference type="ChEBI" id="CHEBI:17790"/>
        <dbReference type="ChEBI" id="CHEBI:29973"/>
        <dbReference type="ChEBI" id="CHEBI:82795"/>
        <dbReference type="EC" id="3.1.1.61"/>
    </reaction>
</comment>
<dbReference type="EC" id="3.5.1.44" evidence="5"/>
<comment type="subcellular location">
    <subcellularLocation>
        <location evidence="5">Cytoplasm</location>
    </subcellularLocation>
</comment>
<evidence type="ECO:0000256" key="5">
    <source>
        <dbReference type="HAMAP-Rule" id="MF_00099"/>
    </source>
</evidence>
<dbReference type="PROSITE" id="PS50122">
    <property type="entry name" value="CHEB"/>
    <property type="match status" value="1"/>
</dbReference>
<accession>A0A1Y6CTR7</accession>
<dbReference type="GO" id="GO:0050568">
    <property type="term" value="F:protein-glutamine glutaminase activity"/>
    <property type="evidence" value="ECO:0007669"/>
    <property type="project" value="UniProtKB-UniRule"/>
</dbReference>
<keyword evidence="1 5" id="KW-0963">Cytoplasm</keyword>
<organism evidence="11 12">
    <name type="scientific">Tistlia consotensis USBA 355</name>
    <dbReference type="NCBI Taxonomy" id="560819"/>
    <lineage>
        <taxon>Bacteria</taxon>
        <taxon>Pseudomonadati</taxon>
        <taxon>Pseudomonadota</taxon>
        <taxon>Alphaproteobacteria</taxon>
        <taxon>Rhodospirillales</taxon>
        <taxon>Rhodovibrionaceae</taxon>
        <taxon>Tistlia</taxon>
    </lineage>
</organism>
<dbReference type="GO" id="GO:0000156">
    <property type="term" value="F:phosphorelay response regulator activity"/>
    <property type="evidence" value="ECO:0007669"/>
    <property type="project" value="InterPro"/>
</dbReference>
<dbReference type="Pfam" id="PF01339">
    <property type="entry name" value="CheB_methylest"/>
    <property type="match status" value="1"/>
</dbReference>
<dbReference type="GO" id="GO:0005737">
    <property type="term" value="C:cytoplasm"/>
    <property type="evidence" value="ECO:0007669"/>
    <property type="project" value="UniProtKB-SubCell"/>
</dbReference>
<dbReference type="Gene3D" id="3.40.50.2300">
    <property type="match status" value="1"/>
</dbReference>
<evidence type="ECO:0000256" key="3">
    <source>
        <dbReference type="ARBA" id="ARBA00022801"/>
    </source>
</evidence>
<feature type="region of interest" description="Disordered" evidence="8">
    <location>
        <begin position="143"/>
        <end position="172"/>
    </location>
</feature>
<dbReference type="InterPro" id="IPR011006">
    <property type="entry name" value="CheY-like_superfamily"/>
</dbReference>
<comment type="catalytic activity">
    <reaction evidence="5">
        <text>L-glutaminyl-[protein] + H2O = L-glutamyl-[protein] + NH4(+)</text>
        <dbReference type="Rhea" id="RHEA:16441"/>
        <dbReference type="Rhea" id="RHEA-COMP:10207"/>
        <dbReference type="Rhea" id="RHEA-COMP:10208"/>
        <dbReference type="ChEBI" id="CHEBI:15377"/>
        <dbReference type="ChEBI" id="CHEBI:28938"/>
        <dbReference type="ChEBI" id="CHEBI:29973"/>
        <dbReference type="ChEBI" id="CHEBI:30011"/>
        <dbReference type="EC" id="3.5.1.44"/>
    </reaction>
</comment>
<comment type="PTM">
    <text evidence="5">Phosphorylated by CheA. Phosphorylation of the N-terminal regulatory domain activates the methylesterase activity.</text>
</comment>
<dbReference type="HAMAP" id="MF_00099">
    <property type="entry name" value="CheB_chemtxs"/>
    <property type="match status" value="1"/>
</dbReference>
<keyword evidence="2 5" id="KW-0145">Chemotaxis</keyword>
<dbReference type="InterPro" id="IPR001789">
    <property type="entry name" value="Sig_transdc_resp-reg_receiver"/>
</dbReference>
<proteinExistence type="inferred from homology"/>
<dbReference type="GO" id="GO:0006935">
    <property type="term" value="P:chemotaxis"/>
    <property type="evidence" value="ECO:0007669"/>
    <property type="project" value="UniProtKB-UniRule"/>
</dbReference>
<dbReference type="Proteomes" id="UP000192917">
    <property type="component" value="Unassembled WGS sequence"/>
</dbReference>
<evidence type="ECO:0000256" key="1">
    <source>
        <dbReference type="ARBA" id="ARBA00022490"/>
    </source>
</evidence>
<dbReference type="STRING" id="560819.SAMN05428998_13545"/>
<evidence type="ECO:0000313" key="12">
    <source>
        <dbReference type="Proteomes" id="UP000192917"/>
    </source>
</evidence>
<dbReference type="GO" id="GO:0008984">
    <property type="term" value="F:protein-glutamate methylesterase activity"/>
    <property type="evidence" value="ECO:0007669"/>
    <property type="project" value="UniProtKB-UniRule"/>
</dbReference>